<dbReference type="CDD" id="cd09274">
    <property type="entry name" value="RNase_HI_RT_Ty3"/>
    <property type="match status" value="1"/>
</dbReference>
<feature type="compositionally biased region" description="Low complexity" evidence="7">
    <location>
        <begin position="109"/>
        <end position="121"/>
    </location>
</feature>
<reference evidence="9" key="2">
    <citation type="submission" date="2013-10" db="EMBL/GenBank/DDBJ databases">
        <authorList>
            <person name="Aslett M."/>
        </authorList>
    </citation>
    <scope>NUCLEOTIDE SEQUENCE [LARGE SCALE GENOMIC DNA]</scope>
    <source>
        <strain evidence="9">Houghton</strain>
    </source>
</reference>
<organism evidence="9 10">
    <name type="scientific">Eimeria acervulina</name>
    <name type="common">Coccidian parasite</name>
    <dbReference type="NCBI Taxonomy" id="5801"/>
    <lineage>
        <taxon>Eukaryota</taxon>
        <taxon>Sar</taxon>
        <taxon>Alveolata</taxon>
        <taxon>Apicomplexa</taxon>
        <taxon>Conoidasida</taxon>
        <taxon>Coccidia</taxon>
        <taxon>Eucoccidiorida</taxon>
        <taxon>Eimeriorina</taxon>
        <taxon>Eimeriidae</taxon>
        <taxon>Eimeria</taxon>
    </lineage>
</organism>
<reference evidence="9" key="1">
    <citation type="submission" date="2013-10" db="EMBL/GenBank/DDBJ databases">
        <title>Genomic analysis of the causative agents of coccidiosis in chickens.</title>
        <authorList>
            <person name="Reid A.J."/>
            <person name="Blake D."/>
            <person name="Billington K."/>
            <person name="Browne H."/>
            <person name="Dunn M."/>
            <person name="Hung S."/>
            <person name="Kawahara F."/>
            <person name="Miranda-Saavedra D."/>
            <person name="Mourier T."/>
            <person name="Nagra H."/>
            <person name="Otto T.D."/>
            <person name="Rawlings N."/>
            <person name="Sanchez A."/>
            <person name="Sanders M."/>
            <person name="Subramaniam C."/>
            <person name="Tay Y."/>
            <person name="Dear P."/>
            <person name="Doerig C."/>
            <person name="Gruber A."/>
            <person name="Parkinson J."/>
            <person name="Shirley M."/>
            <person name="Wan K.L."/>
            <person name="Berriman M."/>
            <person name="Tomley F."/>
            <person name="Pain A."/>
        </authorList>
    </citation>
    <scope>NUCLEOTIDE SEQUENCE [LARGE SCALE GENOMIC DNA]</scope>
    <source>
        <strain evidence="9">Houghton</strain>
    </source>
</reference>
<sequence>MTPVQQKYSIYDQKLLALVTALDKWSHLLRVAKVTAFADHQALTHLRKLQTSRPLRGRTSRWLDFLAEFPDLTITYLQGARNTVADALSRLPCHSSSHPFSPPSPSSPPLSGSLAPLMLSPAHPDPAPHPRGKQANSRRSASTRRRLPRPRPQSPPVSLKANESPPDGTGPSAIFPVQPADSATLDWPAAYAKCPAFRVPYSMAVKAVGAPVQVEFRSRLLAFRFVTPFLSVCIHGLWRICVPQFPEFPTHILYNHHDHVTAGNRGQKKTFLSLSKLYYWPGMRTYTNAYVESCTQCGASKSLNRKPPGLLQQLIIPSRRWSHVSLDFITDLPLTKAGHGSILVLVDSLSKMAHFVPAKKTFTAADTVDVLADRLIRYHGLPDALISDHDPRFQSYLCQQLCSCAQLLVNGSVGGVRAKND</sequence>
<dbReference type="InterPro" id="IPR043502">
    <property type="entry name" value="DNA/RNA_pol_sf"/>
</dbReference>
<keyword evidence="2" id="KW-0548">Nucleotidyltransferase</keyword>
<evidence type="ECO:0000256" key="1">
    <source>
        <dbReference type="ARBA" id="ARBA00022679"/>
    </source>
</evidence>
<dbReference type="Gene3D" id="3.30.420.10">
    <property type="entry name" value="Ribonuclease H-like superfamily/Ribonuclease H"/>
    <property type="match status" value="1"/>
</dbReference>
<dbReference type="GO" id="GO:0015074">
    <property type="term" value="P:DNA integration"/>
    <property type="evidence" value="ECO:0007669"/>
    <property type="project" value="InterPro"/>
</dbReference>
<accession>U6G8M5</accession>
<gene>
    <name evidence="9" type="ORF">EAH_00057190</name>
</gene>
<evidence type="ECO:0000313" key="9">
    <source>
        <dbReference type="EMBL" id="CDI76581.1"/>
    </source>
</evidence>
<evidence type="ECO:0000256" key="4">
    <source>
        <dbReference type="ARBA" id="ARBA00022759"/>
    </source>
</evidence>
<dbReference type="SUPFAM" id="SSF53098">
    <property type="entry name" value="Ribonuclease H-like"/>
    <property type="match status" value="1"/>
</dbReference>
<evidence type="ECO:0000256" key="5">
    <source>
        <dbReference type="ARBA" id="ARBA00022801"/>
    </source>
</evidence>
<dbReference type="GO" id="GO:0003676">
    <property type="term" value="F:nucleic acid binding"/>
    <property type="evidence" value="ECO:0007669"/>
    <property type="project" value="InterPro"/>
</dbReference>
<dbReference type="InterPro" id="IPR041373">
    <property type="entry name" value="RT_RNaseH"/>
</dbReference>
<dbReference type="OrthoDB" id="2202254at2759"/>
<evidence type="ECO:0000259" key="8">
    <source>
        <dbReference type="PROSITE" id="PS50994"/>
    </source>
</evidence>
<dbReference type="PANTHER" id="PTHR37984:SF5">
    <property type="entry name" value="PROTEIN NYNRIN-LIKE"/>
    <property type="match status" value="1"/>
</dbReference>
<dbReference type="InterPro" id="IPR050951">
    <property type="entry name" value="Retrovirus_Pol_polyprotein"/>
</dbReference>
<dbReference type="VEuPathDB" id="ToxoDB:EAH_00057190"/>
<keyword evidence="5" id="KW-0378">Hydrolase</keyword>
<dbReference type="AlphaFoldDB" id="U6G8M5"/>
<evidence type="ECO:0000256" key="7">
    <source>
        <dbReference type="SAM" id="MobiDB-lite"/>
    </source>
</evidence>
<dbReference type="GeneID" id="25273789"/>
<evidence type="ECO:0000256" key="6">
    <source>
        <dbReference type="ARBA" id="ARBA00022918"/>
    </source>
</evidence>
<feature type="region of interest" description="Disordered" evidence="7">
    <location>
        <begin position="93"/>
        <end position="175"/>
    </location>
</feature>
<dbReference type="EMBL" id="HG670415">
    <property type="protein sequence ID" value="CDI76581.1"/>
    <property type="molecule type" value="Genomic_DNA"/>
</dbReference>
<dbReference type="GO" id="GO:0016787">
    <property type="term" value="F:hydrolase activity"/>
    <property type="evidence" value="ECO:0007669"/>
    <property type="project" value="UniProtKB-KW"/>
</dbReference>
<keyword evidence="1" id="KW-0808">Transferase</keyword>
<keyword evidence="4" id="KW-0255">Endonuclease</keyword>
<name>U6G8M5_EIMAC</name>
<dbReference type="Pfam" id="PF17917">
    <property type="entry name" value="RT_RNaseH"/>
    <property type="match status" value="1"/>
</dbReference>
<dbReference type="RefSeq" id="XP_013252897.1">
    <property type="nucleotide sequence ID" value="XM_013397443.1"/>
</dbReference>
<dbReference type="PROSITE" id="PS50994">
    <property type="entry name" value="INTEGRASE"/>
    <property type="match status" value="1"/>
</dbReference>
<dbReference type="Pfam" id="PF17921">
    <property type="entry name" value="Integrase_H2C2"/>
    <property type="match status" value="1"/>
</dbReference>
<feature type="domain" description="Integrase catalytic" evidence="8">
    <location>
        <begin position="313"/>
        <end position="421"/>
    </location>
</feature>
<dbReference type="Gene3D" id="1.10.340.70">
    <property type="match status" value="1"/>
</dbReference>
<dbReference type="InterPro" id="IPR012337">
    <property type="entry name" value="RNaseH-like_sf"/>
</dbReference>
<evidence type="ECO:0000256" key="3">
    <source>
        <dbReference type="ARBA" id="ARBA00022722"/>
    </source>
</evidence>
<keyword evidence="3" id="KW-0540">Nuclease</keyword>
<keyword evidence="6" id="KW-0695">RNA-directed DNA polymerase</keyword>
<dbReference type="GO" id="GO:0004519">
    <property type="term" value="F:endonuclease activity"/>
    <property type="evidence" value="ECO:0007669"/>
    <property type="project" value="UniProtKB-KW"/>
</dbReference>
<evidence type="ECO:0000313" key="10">
    <source>
        <dbReference type="Proteomes" id="UP000018050"/>
    </source>
</evidence>
<keyword evidence="10" id="KW-1185">Reference proteome</keyword>
<dbReference type="InterPro" id="IPR036397">
    <property type="entry name" value="RNaseH_sf"/>
</dbReference>
<dbReference type="PANTHER" id="PTHR37984">
    <property type="entry name" value="PROTEIN CBG26694"/>
    <property type="match status" value="1"/>
</dbReference>
<protein>
    <recommendedName>
        <fullName evidence="8">Integrase catalytic domain-containing protein</fullName>
    </recommendedName>
</protein>
<dbReference type="Proteomes" id="UP000018050">
    <property type="component" value="Unassembled WGS sequence"/>
</dbReference>
<dbReference type="InterPro" id="IPR041588">
    <property type="entry name" value="Integrase_H2C2"/>
</dbReference>
<evidence type="ECO:0000256" key="2">
    <source>
        <dbReference type="ARBA" id="ARBA00022695"/>
    </source>
</evidence>
<proteinExistence type="predicted"/>
<dbReference type="InterPro" id="IPR001584">
    <property type="entry name" value="Integrase_cat-core"/>
</dbReference>
<dbReference type="GO" id="GO:0003964">
    <property type="term" value="F:RNA-directed DNA polymerase activity"/>
    <property type="evidence" value="ECO:0007669"/>
    <property type="project" value="UniProtKB-KW"/>
</dbReference>
<dbReference type="SUPFAM" id="SSF56672">
    <property type="entry name" value="DNA/RNA polymerases"/>
    <property type="match status" value="1"/>
</dbReference>
<dbReference type="OMA" id="YVESCTQ"/>